<evidence type="ECO:0000256" key="6">
    <source>
        <dbReference type="ARBA" id="ARBA00023224"/>
    </source>
</evidence>
<feature type="domain" description="Methyl-accepting transducer" evidence="11">
    <location>
        <begin position="382"/>
        <end position="618"/>
    </location>
</feature>
<feature type="domain" description="HBM" evidence="13">
    <location>
        <begin position="45"/>
        <end position="298"/>
    </location>
</feature>
<keyword evidence="2" id="KW-0145">Chemotaxis</keyword>
<dbReference type="Proteomes" id="UP001476583">
    <property type="component" value="Chromosome"/>
</dbReference>
<evidence type="ECO:0000256" key="9">
    <source>
        <dbReference type="SAM" id="Coils"/>
    </source>
</evidence>
<evidence type="ECO:0000259" key="12">
    <source>
        <dbReference type="PROSITE" id="PS50885"/>
    </source>
</evidence>
<evidence type="ECO:0000256" key="7">
    <source>
        <dbReference type="ARBA" id="ARBA00029447"/>
    </source>
</evidence>
<name>A0ABZ2RL78_ECTME</name>
<evidence type="ECO:0000313" key="14">
    <source>
        <dbReference type="EMBL" id="WXL27533.1"/>
    </source>
</evidence>
<evidence type="ECO:0000256" key="4">
    <source>
        <dbReference type="ARBA" id="ARBA00022989"/>
    </source>
</evidence>
<dbReference type="Pfam" id="PF00015">
    <property type="entry name" value="MCPsignal"/>
    <property type="match status" value="1"/>
</dbReference>
<dbReference type="PROSITE" id="PS50111">
    <property type="entry name" value="CHEMOTAXIS_TRANSDUC_2"/>
    <property type="match status" value="1"/>
</dbReference>
<keyword evidence="9" id="KW-0175">Coiled coil</keyword>
<dbReference type="CDD" id="cd06225">
    <property type="entry name" value="HAMP"/>
    <property type="match status" value="1"/>
</dbReference>
<dbReference type="EMBL" id="CP148074">
    <property type="protein sequence ID" value="WXL27533.1"/>
    <property type="molecule type" value="Genomic_DNA"/>
</dbReference>
<evidence type="ECO:0000256" key="8">
    <source>
        <dbReference type="PROSITE-ProRule" id="PRU00284"/>
    </source>
</evidence>
<dbReference type="SUPFAM" id="SSF58104">
    <property type="entry name" value="Methyl-accepting chemotaxis protein (MCP) signaling domain"/>
    <property type="match status" value="1"/>
</dbReference>
<feature type="coiled-coil region" evidence="9">
    <location>
        <begin position="248"/>
        <end position="300"/>
    </location>
</feature>
<protein>
    <submittedName>
        <fullName evidence="14">Methyl-accepting chemotaxis protein</fullName>
    </submittedName>
</protein>
<keyword evidence="15" id="KW-1185">Reference proteome</keyword>
<evidence type="ECO:0000256" key="10">
    <source>
        <dbReference type="SAM" id="Phobius"/>
    </source>
</evidence>
<dbReference type="Gene3D" id="6.10.340.10">
    <property type="match status" value="1"/>
</dbReference>
<keyword evidence="4 10" id="KW-1133">Transmembrane helix</keyword>
<accession>A0ABZ2RL78</accession>
<dbReference type="InterPro" id="IPR003660">
    <property type="entry name" value="HAMP_dom"/>
</dbReference>
<dbReference type="SMART" id="SM01358">
    <property type="entry name" value="HBM"/>
    <property type="match status" value="1"/>
</dbReference>
<comment type="similarity">
    <text evidence="7">Belongs to the methyl-accepting chemotaxis (MCP) protein family.</text>
</comment>
<feature type="domain" description="HAMP" evidence="12">
    <location>
        <begin position="325"/>
        <end position="377"/>
    </location>
</feature>
<dbReference type="Gene3D" id="1.10.287.950">
    <property type="entry name" value="Methyl-accepting chemotaxis protein"/>
    <property type="match status" value="1"/>
</dbReference>
<dbReference type="InterPro" id="IPR004089">
    <property type="entry name" value="MCPsignal_dom"/>
</dbReference>
<evidence type="ECO:0000259" key="13">
    <source>
        <dbReference type="PROSITE" id="PS51753"/>
    </source>
</evidence>
<proteinExistence type="inferred from homology"/>
<feature type="transmembrane region" description="Helical" evidence="10">
    <location>
        <begin position="303"/>
        <end position="328"/>
    </location>
</feature>
<evidence type="ECO:0000256" key="3">
    <source>
        <dbReference type="ARBA" id="ARBA00022692"/>
    </source>
</evidence>
<reference evidence="14 15" key="1">
    <citation type="submission" date="2024-03" db="EMBL/GenBank/DDBJ databases">
        <title>Complete genome of BD2.</title>
        <authorList>
            <person name="Cao G."/>
        </authorList>
    </citation>
    <scope>NUCLEOTIDE SEQUENCE [LARGE SCALE GENOMIC DNA]</scope>
    <source>
        <strain evidence="14 15">BD2</strain>
    </source>
</reference>
<evidence type="ECO:0000259" key="11">
    <source>
        <dbReference type="PROSITE" id="PS50111"/>
    </source>
</evidence>
<dbReference type="PROSITE" id="PS50885">
    <property type="entry name" value="HAMP"/>
    <property type="match status" value="1"/>
</dbReference>
<dbReference type="Pfam" id="PF00672">
    <property type="entry name" value="HAMP"/>
    <property type="match status" value="1"/>
</dbReference>
<keyword evidence="6 8" id="KW-0807">Transducer</keyword>
<keyword evidence="5 10" id="KW-0472">Membrane</keyword>
<dbReference type="InterPro" id="IPR032255">
    <property type="entry name" value="HBM"/>
</dbReference>
<evidence type="ECO:0000256" key="2">
    <source>
        <dbReference type="ARBA" id="ARBA00022500"/>
    </source>
</evidence>
<dbReference type="PROSITE" id="PS51753">
    <property type="entry name" value="HBM"/>
    <property type="match status" value="1"/>
</dbReference>
<feature type="transmembrane region" description="Helical" evidence="10">
    <location>
        <begin position="20"/>
        <end position="43"/>
    </location>
</feature>
<evidence type="ECO:0000256" key="1">
    <source>
        <dbReference type="ARBA" id="ARBA00004370"/>
    </source>
</evidence>
<dbReference type="PANTHER" id="PTHR32089">
    <property type="entry name" value="METHYL-ACCEPTING CHEMOTAXIS PROTEIN MCPB"/>
    <property type="match status" value="1"/>
</dbReference>
<gene>
    <name evidence="14" type="ORF">WG219_08780</name>
</gene>
<comment type="subcellular location">
    <subcellularLocation>
        <location evidence="1">Membrane</location>
    </subcellularLocation>
</comment>
<dbReference type="SMART" id="SM00304">
    <property type="entry name" value="HAMP"/>
    <property type="match status" value="2"/>
</dbReference>
<dbReference type="SMART" id="SM00283">
    <property type="entry name" value="MA"/>
    <property type="match status" value="1"/>
</dbReference>
<keyword evidence="3 10" id="KW-0812">Transmembrane</keyword>
<sequence>MLSGLHRQFASLSTAKKLSLGFGVVLVLTILVAVTAFWALQALSQRSALLERMSGVNTQVLQLRLTQQAFALRGDKTLVEQLHEQAVGMLEHNNALRSDMSEAEGVELDAVDQALDSFRNGFDRYVELRENMHMALDAANWLVVSAANSLDLLSEGLAEDGLDRLRESQGLEGDAMVVQAGQISKIYQLILKAMDQARVQLENSRSSGDATLAKIAEADEAQKLAAELSQSMSDPGYVAVLGEVIGNLNSFTERLNEYSGLVQQQQQEYLNLVQQADRMLDQVEQAYAQQQAQLSKQLQRSTWLIVVAAGLALLLGLLSTLTITVLIVRPLRDVTAQAQRIASGDLSVRIEVSRRDEIGQLQTAMADMAQNLRDMVGQLQNGVEQISTSAQSLSLATEQTRVGVNGQKQETEQVATAMTQMSATVYEVARNAETAAASTAQADQRVSNGVSVVQQTLARIDELSQALDVSASSIQQLSQETQRIESVLDVIKAVADQTNLLALNAAIEAARAGEQGRGFAVVADEVRALAQRTRQSTAEIEGLIGALREGSQHSVNNMTRSGGLIGQVVQDARDTEAQLTQIAEAVSQIYEMNQQIAAAAEQQTAVADEISHSVTSIRGVAEQSALAMDESAGASIRLAQLGSSLQEMAGRFRL</sequence>
<evidence type="ECO:0000256" key="5">
    <source>
        <dbReference type="ARBA" id="ARBA00023136"/>
    </source>
</evidence>
<dbReference type="PANTHER" id="PTHR32089:SF120">
    <property type="entry name" value="METHYL-ACCEPTING CHEMOTAXIS PROTEIN TLPQ"/>
    <property type="match status" value="1"/>
</dbReference>
<evidence type="ECO:0000313" key="15">
    <source>
        <dbReference type="Proteomes" id="UP001476583"/>
    </source>
</evidence>
<organism evidence="14 15">
    <name type="scientific">Ectopseudomonas mendocina</name>
    <name type="common">Pseudomonas mendocina</name>
    <dbReference type="NCBI Taxonomy" id="300"/>
    <lineage>
        <taxon>Bacteria</taxon>
        <taxon>Pseudomonadati</taxon>
        <taxon>Pseudomonadota</taxon>
        <taxon>Gammaproteobacteria</taxon>
        <taxon>Pseudomonadales</taxon>
        <taxon>Pseudomonadaceae</taxon>
        <taxon>Ectopseudomonas</taxon>
    </lineage>
</organism>